<evidence type="ECO:0000256" key="4">
    <source>
        <dbReference type="ARBA" id="ARBA00022729"/>
    </source>
</evidence>
<accession>A0A318ZHR1</accession>
<dbReference type="PANTHER" id="PTHR33938">
    <property type="entry name" value="FERULOYL ESTERASE B-RELATED"/>
    <property type="match status" value="1"/>
</dbReference>
<comment type="similarity">
    <text evidence="1 8">Belongs to the tannase family.</text>
</comment>
<dbReference type="RefSeq" id="XP_025433011.1">
    <property type="nucleotide sequence ID" value="XM_025578896.1"/>
</dbReference>
<evidence type="ECO:0000256" key="8">
    <source>
        <dbReference type="RuleBase" id="RU361238"/>
    </source>
</evidence>
<dbReference type="GO" id="GO:0046872">
    <property type="term" value="F:metal ion binding"/>
    <property type="evidence" value="ECO:0007669"/>
    <property type="project" value="UniProtKB-KW"/>
</dbReference>
<feature type="chain" id="PRO_5016379164" description="Carboxylic ester hydrolase" evidence="9">
    <location>
        <begin position="16"/>
        <end position="591"/>
    </location>
</feature>
<dbReference type="InterPro" id="IPR011118">
    <property type="entry name" value="Tannase/feruloyl_esterase"/>
</dbReference>
<dbReference type="Pfam" id="PF07519">
    <property type="entry name" value="Tannase"/>
    <property type="match status" value="1"/>
</dbReference>
<evidence type="ECO:0000256" key="7">
    <source>
        <dbReference type="ARBA" id="ARBA00023157"/>
    </source>
</evidence>
<feature type="signal peptide" evidence="9">
    <location>
        <begin position="1"/>
        <end position="15"/>
    </location>
</feature>
<sequence>MYSVIAAALVGVATASSLSSLCTTDYVTSVLPTSSDDIPSGITIDTSSVTASIYRNYSVTGATFWEDMTINFCEVSFAYNHQNGDDRVVVQYWMPSPDVFANRFLATGGAAYTINNGSGGADMAGGVAYGAATGYTDGGFPYWGGTDFDDVVLLGNGTANWPAIYNWGYQAIAEMTQIGKAFTSNFFSLGTSTTNTTKLYSYFMGCSEGGREAISQAQRAPELYDGIVAGAPAMRYGQQQVNHIASPVQIQTMGYYPPSCVFDTVINATINACDGLDGKVDGVVARSDLCFLNFNVSSMLGQTYSCAAGSTSSLGLGYGKKRKRQSTSATPAQNGTINAQDIAVIQDLLTGLKDSNGDLVYFPFQPTAGFGDTTVWDSTTESWTITNPNSNGEWVTKFLHWQNVSSLDLTGVTNDDLKAWMIEGMTLYMDSLQTTLPDLTPFYSKGGRLLHYHGEADSSVPPTGSIHYHESVRKIMYPSLSFEEGNTQLNEWYRFYLVPGAAHCAINDEQPNAGFPRDNFEHMIQWVEEDVVPITINSTVQSGALEGEVQKLCTWPARPYWTDNGTMVCEENASSVSAMLWNLTAYKMPVY</sequence>
<reference evidence="10 11" key="1">
    <citation type="submission" date="2016-12" db="EMBL/GenBank/DDBJ databases">
        <title>The genomes of Aspergillus section Nigri reveals drivers in fungal speciation.</title>
        <authorList>
            <consortium name="DOE Joint Genome Institute"/>
            <person name="Vesth T.C."/>
            <person name="Nybo J."/>
            <person name="Theobald S."/>
            <person name="Brandl J."/>
            <person name="Frisvad J.C."/>
            <person name="Nielsen K.F."/>
            <person name="Lyhne E.K."/>
            <person name="Kogle M.E."/>
            <person name="Kuo A."/>
            <person name="Riley R."/>
            <person name="Clum A."/>
            <person name="Nolan M."/>
            <person name="Lipzen A."/>
            <person name="Salamov A."/>
            <person name="Henrissat B."/>
            <person name="Wiebenga A."/>
            <person name="De Vries R.P."/>
            <person name="Grigoriev I.V."/>
            <person name="Mortensen U.H."/>
            <person name="Andersen M.R."/>
            <person name="Baker S.E."/>
        </authorList>
    </citation>
    <scope>NUCLEOTIDE SEQUENCE [LARGE SCALE GENOMIC DNA]</scope>
    <source>
        <strain evidence="10 11">JOP 1030-1</strain>
    </source>
</reference>
<keyword evidence="6" id="KW-0106">Calcium</keyword>
<dbReference type="GeneID" id="37080125"/>
<evidence type="ECO:0000256" key="3">
    <source>
        <dbReference type="ARBA" id="ARBA00022723"/>
    </source>
</evidence>
<evidence type="ECO:0000256" key="1">
    <source>
        <dbReference type="ARBA" id="ARBA00006249"/>
    </source>
</evidence>
<dbReference type="Proteomes" id="UP000248349">
    <property type="component" value="Unassembled WGS sequence"/>
</dbReference>
<evidence type="ECO:0000256" key="5">
    <source>
        <dbReference type="ARBA" id="ARBA00022801"/>
    </source>
</evidence>
<dbReference type="OrthoDB" id="3039123at2759"/>
<keyword evidence="3" id="KW-0479">Metal-binding</keyword>
<proteinExistence type="inferred from homology"/>
<evidence type="ECO:0000256" key="6">
    <source>
        <dbReference type="ARBA" id="ARBA00022837"/>
    </source>
</evidence>
<dbReference type="AlphaFoldDB" id="A0A318ZHR1"/>
<evidence type="ECO:0000256" key="2">
    <source>
        <dbReference type="ARBA" id="ARBA00022487"/>
    </source>
</evidence>
<keyword evidence="11" id="KW-1185">Reference proteome</keyword>
<gene>
    <name evidence="10" type="ORF">BP01DRAFT_411010</name>
</gene>
<protein>
    <recommendedName>
        <fullName evidence="8">Carboxylic ester hydrolase</fullName>
        <ecNumber evidence="8">3.1.1.-</ecNumber>
    </recommendedName>
</protein>
<dbReference type="EC" id="3.1.1.-" evidence="8"/>
<dbReference type="EMBL" id="KZ821225">
    <property type="protein sequence ID" value="PYH47029.1"/>
    <property type="molecule type" value="Genomic_DNA"/>
</dbReference>
<evidence type="ECO:0000313" key="11">
    <source>
        <dbReference type="Proteomes" id="UP000248349"/>
    </source>
</evidence>
<evidence type="ECO:0000313" key="10">
    <source>
        <dbReference type="EMBL" id="PYH47029.1"/>
    </source>
</evidence>
<keyword evidence="4 9" id="KW-0732">Signal</keyword>
<evidence type="ECO:0000256" key="9">
    <source>
        <dbReference type="SAM" id="SignalP"/>
    </source>
</evidence>
<dbReference type="GO" id="GO:0030600">
    <property type="term" value="F:feruloyl esterase activity"/>
    <property type="evidence" value="ECO:0007669"/>
    <property type="project" value="UniProtKB-ARBA"/>
</dbReference>
<keyword evidence="7" id="KW-1015">Disulfide bond</keyword>
<keyword evidence="2" id="KW-0719">Serine esterase</keyword>
<name>A0A318ZHR1_9EURO</name>
<dbReference type="InterPro" id="IPR029058">
    <property type="entry name" value="AB_hydrolase_fold"/>
</dbReference>
<organism evidence="10 11">
    <name type="scientific">Aspergillus saccharolyticus JOP 1030-1</name>
    <dbReference type="NCBI Taxonomy" id="1450539"/>
    <lineage>
        <taxon>Eukaryota</taxon>
        <taxon>Fungi</taxon>
        <taxon>Dikarya</taxon>
        <taxon>Ascomycota</taxon>
        <taxon>Pezizomycotina</taxon>
        <taxon>Eurotiomycetes</taxon>
        <taxon>Eurotiomycetidae</taxon>
        <taxon>Eurotiales</taxon>
        <taxon>Aspergillaceae</taxon>
        <taxon>Aspergillus</taxon>
        <taxon>Aspergillus subgen. Circumdati</taxon>
    </lineage>
</organism>
<keyword evidence="5 8" id="KW-0378">Hydrolase</keyword>
<dbReference type="SUPFAM" id="SSF53474">
    <property type="entry name" value="alpha/beta-Hydrolases"/>
    <property type="match status" value="1"/>
</dbReference>
<dbReference type="PANTHER" id="PTHR33938:SF7">
    <property type="entry name" value="CARBOXYLIC ESTER HYDROLASE"/>
    <property type="match status" value="1"/>
</dbReference>